<evidence type="ECO:0000259" key="3">
    <source>
        <dbReference type="Pfam" id="PF21788"/>
    </source>
</evidence>
<evidence type="ECO:0000256" key="1">
    <source>
        <dbReference type="SAM" id="MobiDB-lite"/>
    </source>
</evidence>
<dbReference type="Pfam" id="PF21787">
    <property type="entry name" value="TNP-like_RNaseH_N"/>
    <property type="match status" value="1"/>
</dbReference>
<dbReference type="InterPro" id="IPR048365">
    <property type="entry name" value="TNP-like_RNaseH_N"/>
</dbReference>
<name>D6WHP5_TRICA</name>
<feature type="domain" description="Transposable element P transposase-like RNase H" evidence="2">
    <location>
        <begin position="85"/>
        <end position="125"/>
    </location>
</feature>
<dbReference type="STRING" id="7070.D6WHP5"/>
<feature type="region of interest" description="Disordered" evidence="1">
    <location>
        <begin position="1"/>
        <end position="21"/>
    </location>
</feature>
<evidence type="ECO:0000259" key="4">
    <source>
        <dbReference type="Pfam" id="PF21789"/>
    </source>
</evidence>
<dbReference type="eggNOG" id="ENOG502QQSX">
    <property type="taxonomic scope" value="Eukaryota"/>
</dbReference>
<dbReference type="Pfam" id="PF21789">
    <property type="entry name" value="TNP-like_RNaseH_C"/>
    <property type="match status" value="1"/>
</dbReference>
<reference evidence="5 6" key="2">
    <citation type="journal article" date="2010" name="Nucleic Acids Res.">
        <title>BeetleBase in 2010: revisions to provide comprehensive genomic information for Tribolium castaneum.</title>
        <authorList>
            <person name="Kim H.S."/>
            <person name="Murphy T."/>
            <person name="Xia J."/>
            <person name="Caragea D."/>
            <person name="Park Y."/>
            <person name="Beeman R.W."/>
            <person name="Lorenzen M.D."/>
            <person name="Butcher S."/>
            <person name="Manak J.R."/>
            <person name="Brown S.J."/>
        </authorList>
    </citation>
    <scope>GENOME REANNOTATION</scope>
    <source>
        <strain evidence="5 6">Georgia GA2</strain>
    </source>
</reference>
<protein>
    <submittedName>
        <fullName evidence="5">Transposable element P transposase-like Protein</fullName>
    </submittedName>
</protein>
<evidence type="ECO:0000259" key="2">
    <source>
        <dbReference type="Pfam" id="PF21787"/>
    </source>
</evidence>
<dbReference type="InParanoid" id="D6WHP5"/>
<dbReference type="OMA" id="HGNIRAN"/>
<dbReference type="HOGENOM" id="CLU_006886_3_0_1"/>
<dbReference type="Proteomes" id="UP000007266">
    <property type="component" value="Linkage group 3"/>
</dbReference>
<gene>
    <name evidence="5" type="primary">GLEAN_03932</name>
    <name evidence="5" type="ORF">TcasGA2_TC003932</name>
</gene>
<dbReference type="PhylomeDB" id="D6WHP5"/>
<feature type="domain" description="Transposable element P transposase-like GTP-binding insertion" evidence="3">
    <location>
        <begin position="154"/>
        <end position="274"/>
    </location>
</feature>
<dbReference type="Pfam" id="PF21788">
    <property type="entry name" value="TNP-like_GBD"/>
    <property type="match status" value="1"/>
</dbReference>
<feature type="domain" description="Transposable element P transposase-like RNase H C-terminal" evidence="4">
    <location>
        <begin position="344"/>
        <end position="378"/>
    </location>
</feature>
<dbReference type="EMBL" id="KQ971331">
    <property type="protein sequence ID" value="EFA01018.1"/>
    <property type="molecule type" value="Genomic_DNA"/>
</dbReference>
<dbReference type="InterPro" id="IPR048367">
    <property type="entry name" value="TNP-like_RNaseH_C"/>
</dbReference>
<organism evidence="5 6">
    <name type="scientific">Tribolium castaneum</name>
    <name type="common">Red flour beetle</name>
    <dbReference type="NCBI Taxonomy" id="7070"/>
    <lineage>
        <taxon>Eukaryota</taxon>
        <taxon>Metazoa</taxon>
        <taxon>Ecdysozoa</taxon>
        <taxon>Arthropoda</taxon>
        <taxon>Hexapoda</taxon>
        <taxon>Insecta</taxon>
        <taxon>Pterygota</taxon>
        <taxon>Neoptera</taxon>
        <taxon>Endopterygota</taxon>
        <taxon>Coleoptera</taxon>
        <taxon>Polyphaga</taxon>
        <taxon>Cucujiformia</taxon>
        <taxon>Tenebrionidae</taxon>
        <taxon>Tenebrionidae incertae sedis</taxon>
        <taxon>Tribolium</taxon>
    </lineage>
</organism>
<dbReference type="PANTHER" id="PTHR47577">
    <property type="entry name" value="THAP DOMAIN-CONTAINING PROTEIN 6"/>
    <property type="match status" value="1"/>
</dbReference>
<reference evidence="5 6" key="1">
    <citation type="journal article" date="2008" name="Nature">
        <title>The genome of the model beetle and pest Tribolium castaneum.</title>
        <authorList>
            <consortium name="Tribolium Genome Sequencing Consortium"/>
            <person name="Richards S."/>
            <person name="Gibbs R.A."/>
            <person name="Weinstock G.M."/>
            <person name="Brown S.J."/>
            <person name="Denell R."/>
            <person name="Beeman R.W."/>
            <person name="Gibbs R."/>
            <person name="Beeman R.W."/>
            <person name="Brown S.J."/>
            <person name="Bucher G."/>
            <person name="Friedrich M."/>
            <person name="Grimmelikhuijzen C.J."/>
            <person name="Klingler M."/>
            <person name="Lorenzen M."/>
            <person name="Richards S."/>
            <person name="Roth S."/>
            <person name="Schroder R."/>
            <person name="Tautz D."/>
            <person name="Zdobnov E.M."/>
            <person name="Muzny D."/>
            <person name="Gibbs R.A."/>
            <person name="Weinstock G.M."/>
            <person name="Attaway T."/>
            <person name="Bell S."/>
            <person name="Buhay C.J."/>
            <person name="Chandrabose M.N."/>
            <person name="Chavez D."/>
            <person name="Clerk-Blankenburg K.P."/>
            <person name="Cree A."/>
            <person name="Dao M."/>
            <person name="Davis C."/>
            <person name="Chacko J."/>
            <person name="Dinh H."/>
            <person name="Dugan-Rocha S."/>
            <person name="Fowler G."/>
            <person name="Garner T.T."/>
            <person name="Garnes J."/>
            <person name="Gnirke A."/>
            <person name="Hawes A."/>
            <person name="Hernandez J."/>
            <person name="Hines S."/>
            <person name="Holder M."/>
            <person name="Hume J."/>
            <person name="Jhangiani S.N."/>
            <person name="Joshi V."/>
            <person name="Khan Z.M."/>
            <person name="Jackson L."/>
            <person name="Kovar C."/>
            <person name="Kowis A."/>
            <person name="Lee S."/>
            <person name="Lewis L.R."/>
            <person name="Margolis J."/>
            <person name="Morgan M."/>
            <person name="Nazareth L.V."/>
            <person name="Nguyen N."/>
            <person name="Okwuonu G."/>
            <person name="Parker D."/>
            <person name="Richards S."/>
            <person name="Ruiz S.J."/>
            <person name="Santibanez J."/>
            <person name="Savard J."/>
            <person name="Scherer S.E."/>
            <person name="Schneider B."/>
            <person name="Sodergren E."/>
            <person name="Tautz D."/>
            <person name="Vattahil S."/>
            <person name="Villasana D."/>
            <person name="White C.S."/>
            <person name="Wright R."/>
            <person name="Park Y."/>
            <person name="Beeman R.W."/>
            <person name="Lord J."/>
            <person name="Oppert B."/>
            <person name="Lorenzen M."/>
            <person name="Brown S."/>
            <person name="Wang L."/>
            <person name="Savard J."/>
            <person name="Tautz D."/>
            <person name="Richards S."/>
            <person name="Weinstock G."/>
            <person name="Gibbs R.A."/>
            <person name="Liu Y."/>
            <person name="Worley K."/>
            <person name="Weinstock G."/>
            <person name="Elsik C.G."/>
            <person name="Reese J.T."/>
            <person name="Elhaik E."/>
            <person name="Landan G."/>
            <person name="Graur D."/>
            <person name="Arensburger P."/>
            <person name="Atkinson P."/>
            <person name="Beeman R.W."/>
            <person name="Beidler J."/>
            <person name="Brown S.J."/>
            <person name="Demuth J.P."/>
            <person name="Drury D.W."/>
            <person name="Du Y.Z."/>
            <person name="Fujiwara H."/>
            <person name="Lorenzen M."/>
            <person name="Maselli V."/>
            <person name="Osanai M."/>
            <person name="Park Y."/>
            <person name="Robertson H.M."/>
            <person name="Tu Z."/>
            <person name="Wang J.J."/>
            <person name="Wang S."/>
            <person name="Richards S."/>
            <person name="Song H."/>
            <person name="Zhang L."/>
            <person name="Sodergren E."/>
            <person name="Werner D."/>
            <person name="Stanke M."/>
            <person name="Morgenstern B."/>
            <person name="Solovyev V."/>
            <person name="Kosarev P."/>
            <person name="Brown G."/>
            <person name="Chen H.C."/>
            <person name="Ermolaeva O."/>
            <person name="Hlavina W."/>
            <person name="Kapustin Y."/>
            <person name="Kiryutin B."/>
            <person name="Kitts P."/>
            <person name="Maglott D."/>
            <person name="Pruitt K."/>
            <person name="Sapojnikov V."/>
            <person name="Souvorov A."/>
            <person name="Mackey A.J."/>
            <person name="Waterhouse R.M."/>
            <person name="Wyder S."/>
            <person name="Zdobnov E.M."/>
            <person name="Zdobnov E.M."/>
            <person name="Wyder S."/>
            <person name="Kriventseva E.V."/>
            <person name="Kadowaki T."/>
            <person name="Bork P."/>
            <person name="Aranda M."/>
            <person name="Bao R."/>
            <person name="Beermann A."/>
            <person name="Berns N."/>
            <person name="Bolognesi R."/>
            <person name="Bonneton F."/>
            <person name="Bopp D."/>
            <person name="Brown S.J."/>
            <person name="Bucher G."/>
            <person name="Butts T."/>
            <person name="Chaumot A."/>
            <person name="Denell R.E."/>
            <person name="Ferrier D.E."/>
            <person name="Friedrich M."/>
            <person name="Gordon C.M."/>
            <person name="Jindra M."/>
            <person name="Klingler M."/>
            <person name="Lan Q."/>
            <person name="Lattorff H.M."/>
            <person name="Laudet V."/>
            <person name="von Levetsow C."/>
            <person name="Liu Z."/>
            <person name="Lutz R."/>
            <person name="Lynch J.A."/>
            <person name="da Fonseca R.N."/>
            <person name="Posnien N."/>
            <person name="Reuter R."/>
            <person name="Roth S."/>
            <person name="Savard J."/>
            <person name="Schinko J.B."/>
            <person name="Schmitt C."/>
            <person name="Schoppmeier M."/>
            <person name="Schroder R."/>
            <person name="Shippy T.D."/>
            <person name="Simonnet F."/>
            <person name="Marques-Souza H."/>
            <person name="Tautz D."/>
            <person name="Tomoyasu Y."/>
            <person name="Trauner J."/>
            <person name="Van der Zee M."/>
            <person name="Vervoort M."/>
            <person name="Wittkopp N."/>
            <person name="Wimmer E.A."/>
            <person name="Yang X."/>
            <person name="Jones A.K."/>
            <person name="Sattelle D.B."/>
            <person name="Ebert P.R."/>
            <person name="Nelson D."/>
            <person name="Scott J.G."/>
            <person name="Beeman R.W."/>
            <person name="Muthukrishnan S."/>
            <person name="Kramer K.J."/>
            <person name="Arakane Y."/>
            <person name="Beeman R.W."/>
            <person name="Zhu Q."/>
            <person name="Hogenkamp D."/>
            <person name="Dixit R."/>
            <person name="Oppert B."/>
            <person name="Jiang H."/>
            <person name="Zou Z."/>
            <person name="Marshall J."/>
            <person name="Elpidina E."/>
            <person name="Vinokurov K."/>
            <person name="Oppert C."/>
            <person name="Zou Z."/>
            <person name="Evans J."/>
            <person name="Lu Z."/>
            <person name="Zhao P."/>
            <person name="Sumathipala N."/>
            <person name="Altincicek B."/>
            <person name="Vilcinskas A."/>
            <person name="Williams M."/>
            <person name="Hultmark D."/>
            <person name="Hetru C."/>
            <person name="Jiang H."/>
            <person name="Grimmelikhuijzen C.J."/>
            <person name="Hauser F."/>
            <person name="Cazzamali G."/>
            <person name="Williamson M."/>
            <person name="Park Y."/>
            <person name="Li B."/>
            <person name="Tanaka Y."/>
            <person name="Predel R."/>
            <person name="Neupert S."/>
            <person name="Schachtner J."/>
            <person name="Verleyen P."/>
            <person name="Raible F."/>
            <person name="Bork P."/>
            <person name="Friedrich M."/>
            <person name="Walden K.K."/>
            <person name="Robertson H.M."/>
            <person name="Angeli S."/>
            <person name="Foret S."/>
            <person name="Bucher G."/>
            <person name="Schuetz S."/>
            <person name="Maleszka R."/>
            <person name="Wimmer E.A."/>
            <person name="Beeman R.W."/>
            <person name="Lorenzen M."/>
            <person name="Tomoyasu Y."/>
            <person name="Miller S.C."/>
            <person name="Grossmann D."/>
            <person name="Bucher G."/>
        </authorList>
    </citation>
    <scope>NUCLEOTIDE SEQUENCE [LARGE SCALE GENOMIC DNA]</scope>
    <source>
        <strain evidence="5 6">Georgia GA2</strain>
    </source>
</reference>
<evidence type="ECO:0000313" key="6">
    <source>
        <dbReference type="Proteomes" id="UP000007266"/>
    </source>
</evidence>
<dbReference type="PANTHER" id="PTHR47577:SF2">
    <property type="entry name" value="THAP DOMAIN CONTAINING 9"/>
    <property type="match status" value="1"/>
</dbReference>
<evidence type="ECO:0000313" key="5">
    <source>
        <dbReference type="EMBL" id="EFA01018.1"/>
    </source>
</evidence>
<sequence>MGVEGAPEPEEPDKVPIPPEPNVLRSICQNLNTNPNVDFFQRGKAPFKSPDCYNGTSNGKCNYSTDKRHDFIAKTAHDQFLAKATDEKASLVKSCLQFVHESGVTVLSVTFDGAPANFQMVQILGADFAEFNSLKTSFQHPITDDLIFIFPDACHMLKLVRNCLATYSLITDGDGGKIEWKFLEKLVELQCEEGLHAGTKIRTRHIKFAKEKMKVRLAAQTLSKSVSDALLFLKESGKTVFIGAAATAKFIKIFNDLFDMFNSKNRLAKYFYKKPLSPVTKNEFFRYLIEIKEYIKQLKINNRAILNSGRKTGFLGFMICIESLIQYYEHYVEEKGFLKYISTYKLSQDHLELFFGAIRSKGGFNNNPTARQFEAAYKRLIVHHEIKSGDTGNVINLDSTTILNCSSRGVTTNASGEENIVSFEEELKYMDEFDFQSQSSSWDLTDYVLDVVSYISGFVVKSLNKSVTCMQCLRLLEGDRTFSKLQQQKEYRHLYRASQMVVSVCQNAEKYFRYFHKTTGIFNKNIENLPQILIVNTMRNLPSSVMDVFGDHLYDDDPLDNHFHKLVKLILKGYFKLRIHHEARKSVDKIDRIRTSLNKTILFKNQ</sequence>
<keyword evidence="6" id="KW-1185">Reference proteome</keyword>
<dbReference type="AlphaFoldDB" id="D6WHP5"/>
<accession>D6WHP5</accession>
<proteinExistence type="predicted"/>
<dbReference type="InterPro" id="IPR048366">
    <property type="entry name" value="TNP-like_GBD"/>
</dbReference>